<feature type="region of interest" description="Disordered" evidence="1">
    <location>
        <begin position="176"/>
        <end position="206"/>
    </location>
</feature>
<reference evidence="2 3" key="1">
    <citation type="journal article" date="2019" name="PLoS ONE">
        <title>Comparative genome analysis indicates high evolutionary potential of pathogenicity genes in Colletotrichum tanaceti.</title>
        <authorList>
            <person name="Lelwala R.V."/>
            <person name="Korhonen P.K."/>
            <person name="Young N.D."/>
            <person name="Scott J.B."/>
            <person name="Ades P.A."/>
            <person name="Gasser R.B."/>
            <person name="Taylor P.W.J."/>
        </authorList>
    </citation>
    <scope>NUCLEOTIDE SEQUENCE [LARGE SCALE GENOMIC DNA]</scope>
    <source>
        <strain evidence="2">BRIP57314</strain>
    </source>
</reference>
<name>A0A4U6XWA4_9PEZI</name>
<dbReference type="OrthoDB" id="4843983at2759"/>
<feature type="compositionally biased region" description="Polar residues" evidence="1">
    <location>
        <begin position="191"/>
        <end position="201"/>
    </location>
</feature>
<protein>
    <submittedName>
        <fullName evidence="2">Uncharacterized protein</fullName>
    </submittedName>
</protein>
<accession>A0A4U6XWA4</accession>
<comment type="caution">
    <text evidence="2">The sequence shown here is derived from an EMBL/GenBank/DDBJ whole genome shotgun (WGS) entry which is preliminary data.</text>
</comment>
<evidence type="ECO:0000313" key="2">
    <source>
        <dbReference type="EMBL" id="TKW60272.1"/>
    </source>
</evidence>
<sequence>MFTCTTTSLDSLDEPRLALICQAARIAAHPTTGDATDLLETKQVDTFATFVSRFVKPRNSVWRQISAPERSRLLEARYPESTSTNGKADAHNFTRIFREWYGDLIRLMPQVLYMAPRRPVVVVARKAPHSDSAPALPLESSTQQTAMSDLAEMEKPLHFSIKRLRDEEKITEGFVSERRKMTSPGKAGRSALSSASNAAEDTSSEKPLHLAIKRLRDEEEVTETLVVKKRKLAAPGAARRSILSTVSTGAEDTGTEESQHQSRPLGEEIARLGRRNQGSFWISTSPPIHC</sequence>
<feature type="region of interest" description="Disordered" evidence="1">
    <location>
        <begin position="237"/>
        <end position="264"/>
    </location>
</feature>
<evidence type="ECO:0000256" key="1">
    <source>
        <dbReference type="SAM" id="MobiDB-lite"/>
    </source>
</evidence>
<evidence type="ECO:0000313" key="3">
    <source>
        <dbReference type="Proteomes" id="UP000310108"/>
    </source>
</evidence>
<gene>
    <name evidence="2" type="ORF">CTA1_4751</name>
</gene>
<keyword evidence="3" id="KW-1185">Reference proteome</keyword>
<proteinExistence type="predicted"/>
<organism evidence="2 3">
    <name type="scientific">Colletotrichum tanaceti</name>
    <dbReference type="NCBI Taxonomy" id="1306861"/>
    <lineage>
        <taxon>Eukaryota</taxon>
        <taxon>Fungi</taxon>
        <taxon>Dikarya</taxon>
        <taxon>Ascomycota</taxon>
        <taxon>Pezizomycotina</taxon>
        <taxon>Sordariomycetes</taxon>
        <taxon>Hypocreomycetidae</taxon>
        <taxon>Glomerellales</taxon>
        <taxon>Glomerellaceae</taxon>
        <taxon>Colletotrichum</taxon>
        <taxon>Colletotrichum destructivum species complex</taxon>
    </lineage>
</organism>
<dbReference type="AlphaFoldDB" id="A0A4U6XWA4"/>
<dbReference type="EMBL" id="PJEX01000001">
    <property type="protein sequence ID" value="TKW60272.1"/>
    <property type="molecule type" value="Genomic_DNA"/>
</dbReference>
<dbReference type="Proteomes" id="UP000310108">
    <property type="component" value="Unassembled WGS sequence"/>
</dbReference>